<dbReference type="SUPFAM" id="SSF141673">
    <property type="entry name" value="MOSC N-terminal domain-like"/>
    <property type="match status" value="1"/>
</dbReference>
<dbReference type="AlphaFoldDB" id="A0A6B2R1N4"/>
<proteinExistence type="predicted"/>
<name>A0A6B2R1N4_9BURK</name>
<dbReference type="Pfam" id="PF03476">
    <property type="entry name" value="MOSC_N"/>
    <property type="match status" value="1"/>
</dbReference>
<evidence type="ECO:0000259" key="1">
    <source>
        <dbReference type="Pfam" id="PF03476"/>
    </source>
</evidence>
<protein>
    <recommendedName>
        <fullName evidence="1">Molybdenum cofactor sulfurase middle domain-containing protein</fullName>
    </recommendedName>
</protein>
<dbReference type="RefSeq" id="WP_163654249.1">
    <property type="nucleotide sequence ID" value="NZ_JAAGRN010000005.1"/>
</dbReference>
<feature type="domain" description="Molybdenum cofactor sulfurase middle" evidence="1">
    <location>
        <begin position="6"/>
        <end position="108"/>
    </location>
</feature>
<organism evidence="2">
    <name type="scientific">Sheuella amnicola</name>
    <dbReference type="NCBI Taxonomy" id="2707330"/>
    <lineage>
        <taxon>Bacteria</taxon>
        <taxon>Pseudomonadati</taxon>
        <taxon>Pseudomonadota</taxon>
        <taxon>Betaproteobacteria</taxon>
        <taxon>Burkholderiales</taxon>
        <taxon>Alcaligenaceae</taxon>
        <taxon>Sheuella</taxon>
    </lineage>
</organism>
<evidence type="ECO:0000313" key="2">
    <source>
        <dbReference type="EMBL" id="NDY83259.1"/>
    </source>
</evidence>
<reference evidence="2" key="1">
    <citation type="submission" date="2020-02" db="EMBL/GenBank/DDBJ databases">
        <authorList>
            <person name="Chen W.-M."/>
        </authorList>
    </citation>
    <scope>NUCLEOTIDE SEQUENCE</scope>
    <source>
        <strain evidence="2">NBD-18</strain>
    </source>
</reference>
<sequence length="119" mass="13001">MNSAVYFPIAGCAGCQNRMAVDYHHRWSIVDAQGVGVTADQFPALQQVTTDIRMGDLIIRAPGMLRMDIPLDVIEDDDSVKRTVTINGTIVHVVDEGDVAAAWFENVTGAACRLVKRLD</sequence>
<accession>A0A6B2R1N4</accession>
<comment type="caution">
    <text evidence="2">The sequence shown here is derived from an EMBL/GenBank/DDBJ whole genome shotgun (WGS) entry which is preliminary data.</text>
</comment>
<gene>
    <name evidence="2" type="ORF">G3I67_08440</name>
</gene>
<dbReference type="InterPro" id="IPR005303">
    <property type="entry name" value="MOCOS_middle"/>
</dbReference>
<dbReference type="EMBL" id="JAAGRN010000005">
    <property type="protein sequence ID" value="NDY83259.1"/>
    <property type="molecule type" value="Genomic_DNA"/>
</dbReference>